<keyword evidence="2" id="KW-1185">Reference proteome</keyword>
<organism evidence="1 2">
    <name type="scientific">Streptomyces rhizosphaericus</name>
    <dbReference type="NCBI Taxonomy" id="114699"/>
    <lineage>
        <taxon>Bacteria</taxon>
        <taxon>Bacillati</taxon>
        <taxon>Actinomycetota</taxon>
        <taxon>Actinomycetes</taxon>
        <taxon>Kitasatosporales</taxon>
        <taxon>Streptomycetaceae</taxon>
        <taxon>Streptomyces</taxon>
        <taxon>Streptomyces violaceusniger group</taxon>
    </lineage>
</organism>
<dbReference type="Proteomes" id="UP001500418">
    <property type="component" value="Unassembled WGS sequence"/>
</dbReference>
<accession>A0ABN1QKN5</accession>
<reference evidence="1 2" key="1">
    <citation type="journal article" date="2019" name="Int. J. Syst. Evol. Microbiol.">
        <title>The Global Catalogue of Microorganisms (GCM) 10K type strain sequencing project: providing services to taxonomists for standard genome sequencing and annotation.</title>
        <authorList>
            <consortium name="The Broad Institute Genomics Platform"/>
            <consortium name="The Broad Institute Genome Sequencing Center for Infectious Disease"/>
            <person name="Wu L."/>
            <person name="Ma J."/>
        </authorList>
    </citation>
    <scope>NUCLEOTIDE SEQUENCE [LARGE SCALE GENOMIC DNA]</scope>
    <source>
        <strain evidence="1 2">JCM 11444</strain>
    </source>
</reference>
<evidence type="ECO:0000313" key="1">
    <source>
        <dbReference type="EMBL" id="GAA0944081.1"/>
    </source>
</evidence>
<comment type="caution">
    <text evidence="1">The sequence shown here is derived from an EMBL/GenBank/DDBJ whole genome shotgun (WGS) entry which is preliminary data.</text>
</comment>
<gene>
    <name evidence="1" type="ORF">GCM10009575_061860</name>
</gene>
<proteinExistence type="predicted"/>
<protein>
    <submittedName>
        <fullName evidence="1">Uncharacterized protein</fullName>
    </submittedName>
</protein>
<evidence type="ECO:0000313" key="2">
    <source>
        <dbReference type="Proteomes" id="UP001500418"/>
    </source>
</evidence>
<dbReference type="EMBL" id="BAAAID010000046">
    <property type="protein sequence ID" value="GAA0944081.1"/>
    <property type="molecule type" value="Genomic_DNA"/>
</dbReference>
<sequence length="130" mass="13189">MATAAAEDRAQAPVMRDRDGAVGIGPQYGGALGAQGGDGAGRWVAIRVVGAAGDQGQAGAEVSEQLWILVGRAMVGDLEDVDLGEGRVCRQQGLLGGGFEVAQEEQGQARRADEEGDACVVRALGRGRGG</sequence>
<name>A0ABN1QKN5_9ACTN</name>